<dbReference type="EMBL" id="JAVNWW010000001">
    <property type="protein sequence ID" value="MDU0807810.1"/>
    <property type="molecule type" value="Genomic_DNA"/>
</dbReference>
<evidence type="ECO:0000313" key="2">
    <source>
        <dbReference type="EMBL" id="MDU0807810.1"/>
    </source>
</evidence>
<dbReference type="RefSeq" id="WP_315575700.1">
    <property type="nucleotide sequence ID" value="NZ_JARDXH010000003.1"/>
</dbReference>
<dbReference type="InterPro" id="IPR046621">
    <property type="entry name" value="DUF6734"/>
</dbReference>
<protein>
    <recommendedName>
        <fullName evidence="1">DUF6734 domain-containing protein</fullName>
    </recommendedName>
</protein>
<evidence type="ECO:0000259" key="1">
    <source>
        <dbReference type="Pfam" id="PF20508"/>
    </source>
</evidence>
<name>A0ABU3TPS0_9BACT</name>
<dbReference type="Proteomes" id="UP001249959">
    <property type="component" value="Unassembled WGS sequence"/>
</dbReference>
<accession>A0ABU3TPS0</accession>
<comment type="caution">
    <text evidence="2">The sequence shown here is derived from an EMBL/GenBank/DDBJ whole genome shotgun (WGS) entry which is preliminary data.</text>
</comment>
<feature type="domain" description="DUF6734" evidence="1">
    <location>
        <begin position="1"/>
        <end position="295"/>
    </location>
</feature>
<keyword evidence="3" id="KW-1185">Reference proteome</keyword>
<proteinExistence type="predicted"/>
<organism evidence="2 3">
    <name type="scientific">Aquirufa regiilacus</name>
    <dbReference type="NCBI Taxonomy" id="3024868"/>
    <lineage>
        <taxon>Bacteria</taxon>
        <taxon>Pseudomonadati</taxon>
        <taxon>Bacteroidota</taxon>
        <taxon>Cytophagia</taxon>
        <taxon>Cytophagales</taxon>
        <taxon>Flectobacillaceae</taxon>
        <taxon>Aquirufa</taxon>
    </lineage>
</organism>
<sequence length="304" mass="35882">MKIIQSFWSKPFAFPAANSLEARSQGGFSNESQFIYTWALSLLSLKEVFPHVHLNTDEKGKKAWIDFFEFPYDSYSTYMGAIEEFPSDLWSTGKLLTYAGIKEPFVHFDVDVVLGKHFDRDKLEQELFVEFHYDDCILKRYDKIIQGLLNYEIKMSPEFKEIIAQSDFVYKDYNLGITGGFDFDFFNRYAQNALNDLKRNIPFLSNVDSTTKSFLNCFFEQYCFYETSRIESKCVNKLVGTTLNLDFDYQKHKIDSGYRNFDFVHFHGGYKRLYPELSGKWLKEYYPDYYKNISEKIAYINSSQ</sequence>
<dbReference type="Pfam" id="PF20508">
    <property type="entry name" value="DUF6734"/>
    <property type="match status" value="1"/>
</dbReference>
<reference evidence="2 3" key="1">
    <citation type="submission" date="2023-09" db="EMBL/GenBank/DDBJ databases">
        <title>Aquirufa genomes.</title>
        <authorList>
            <person name="Pitt A."/>
        </authorList>
    </citation>
    <scope>NUCLEOTIDE SEQUENCE [LARGE SCALE GENOMIC DNA]</scope>
    <source>
        <strain evidence="2 3">LEOWEIH-7C</strain>
    </source>
</reference>
<gene>
    <name evidence="2" type="ORF">PQG45_02035</name>
</gene>
<evidence type="ECO:0000313" key="3">
    <source>
        <dbReference type="Proteomes" id="UP001249959"/>
    </source>
</evidence>